<feature type="domain" description="CRAL-TRIO" evidence="1">
    <location>
        <begin position="91"/>
        <end position="257"/>
    </location>
</feature>
<dbReference type="GO" id="GO:0016020">
    <property type="term" value="C:membrane"/>
    <property type="evidence" value="ECO:0007669"/>
    <property type="project" value="TreeGrafter"/>
</dbReference>
<dbReference type="OrthoDB" id="6682367at2759"/>
<comment type="caution">
    <text evidence="2">The sequence shown here is derived from an EMBL/GenBank/DDBJ whole genome shotgun (WGS) entry which is preliminary data.</text>
</comment>
<dbReference type="Pfam" id="PF00650">
    <property type="entry name" value="CRAL_TRIO"/>
    <property type="match status" value="1"/>
</dbReference>
<dbReference type="SUPFAM" id="SSF46938">
    <property type="entry name" value="CRAL/TRIO N-terminal domain"/>
    <property type="match status" value="1"/>
</dbReference>
<dbReference type="GO" id="GO:1902936">
    <property type="term" value="F:phosphatidylinositol bisphosphate binding"/>
    <property type="evidence" value="ECO:0007669"/>
    <property type="project" value="TreeGrafter"/>
</dbReference>
<keyword evidence="3" id="KW-1185">Reference proteome</keyword>
<proteinExistence type="predicted"/>
<name>A0A8S4RL64_9NEOP</name>
<evidence type="ECO:0000313" key="3">
    <source>
        <dbReference type="Proteomes" id="UP000838756"/>
    </source>
</evidence>
<dbReference type="PANTHER" id="PTHR10174">
    <property type="entry name" value="ALPHA-TOCOPHEROL TRANSFER PROTEIN-RELATED"/>
    <property type="match status" value="1"/>
</dbReference>
<accession>A0A8S4RL64</accession>
<sequence length="310" mass="35892">MKSVRKLHPSLEIKAQKELNEVPSRSSSDVLVLREWLKKQPHLKNVNPSDQWLMGFLRGNKFSLERCKEKIDFYYTLRTVLPEIFRNRDPLDPIIQDILQMGYFLPFKDTVSDDATRICFARINETASRRDIINIVKVFFMIAEILLLEDDNFIIAGQDILVDLEGAGLNIFKQWTPAVVKKIITSVDKAFPVRFKSCHILHTPPGFEGAFALLKAFISEKLGKRFFVHSKISEDIYNIFPRDVLPKEYGGDNGTLQDLIDHWKAKVEIYREWFLLEDEQHSDESLRLGEPKTTSSLFGVEGSFRKLEVD</sequence>
<dbReference type="Proteomes" id="UP000838756">
    <property type="component" value="Unassembled WGS sequence"/>
</dbReference>
<reference evidence="2" key="1">
    <citation type="submission" date="2022-03" db="EMBL/GenBank/DDBJ databases">
        <authorList>
            <person name="Lindestad O."/>
        </authorList>
    </citation>
    <scope>NUCLEOTIDE SEQUENCE</scope>
</reference>
<dbReference type="Gene3D" id="3.40.525.10">
    <property type="entry name" value="CRAL-TRIO lipid binding domain"/>
    <property type="match status" value="1"/>
</dbReference>
<dbReference type="CDD" id="cd00170">
    <property type="entry name" value="SEC14"/>
    <property type="match status" value="1"/>
</dbReference>
<dbReference type="PANTHER" id="PTHR10174:SF216">
    <property type="entry name" value="CRAL-TRIO DOMAIN-CONTAINING PROTEIN-RELATED"/>
    <property type="match status" value="1"/>
</dbReference>
<dbReference type="SMART" id="SM00516">
    <property type="entry name" value="SEC14"/>
    <property type="match status" value="1"/>
</dbReference>
<evidence type="ECO:0000313" key="2">
    <source>
        <dbReference type="EMBL" id="CAH2238101.1"/>
    </source>
</evidence>
<dbReference type="InterPro" id="IPR036865">
    <property type="entry name" value="CRAL-TRIO_dom_sf"/>
</dbReference>
<dbReference type="InterPro" id="IPR036273">
    <property type="entry name" value="CRAL/TRIO_N_dom_sf"/>
</dbReference>
<protein>
    <submittedName>
        <fullName evidence="2">Jg18484 protein</fullName>
    </submittedName>
</protein>
<dbReference type="AlphaFoldDB" id="A0A8S4RL64"/>
<dbReference type="InterPro" id="IPR001251">
    <property type="entry name" value="CRAL-TRIO_dom"/>
</dbReference>
<dbReference type="Gene3D" id="1.20.5.1200">
    <property type="entry name" value="Alpha-tocopherol transfer"/>
    <property type="match status" value="1"/>
</dbReference>
<dbReference type="EMBL" id="CAKXAJ010025321">
    <property type="protein sequence ID" value="CAH2238101.1"/>
    <property type="molecule type" value="Genomic_DNA"/>
</dbReference>
<dbReference type="PROSITE" id="PS50191">
    <property type="entry name" value="CRAL_TRIO"/>
    <property type="match status" value="1"/>
</dbReference>
<dbReference type="SUPFAM" id="SSF52087">
    <property type="entry name" value="CRAL/TRIO domain"/>
    <property type="match status" value="1"/>
</dbReference>
<evidence type="ECO:0000259" key="1">
    <source>
        <dbReference type="PROSITE" id="PS50191"/>
    </source>
</evidence>
<dbReference type="PRINTS" id="PR00180">
    <property type="entry name" value="CRETINALDHBP"/>
</dbReference>
<gene>
    <name evidence="2" type="primary">jg18484</name>
    <name evidence="2" type="ORF">PAEG_LOCUS15254</name>
</gene>
<organism evidence="2 3">
    <name type="scientific">Pararge aegeria aegeria</name>
    <dbReference type="NCBI Taxonomy" id="348720"/>
    <lineage>
        <taxon>Eukaryota</taxon>
        <taxon>Metazoa</taxon>
        <taxon>Ecdysozoa</taxon>
        <taxon>Arthropoda</taxon>
        <taxon>Hexapoda</taxon>
        <taxon>Insecta</taxon>
        <taxon>Pterygota</taxon>
        <taxon>Neoptera</taxon>
        <taxon>Endopterygota</taxon>
        <taxon>Lepidoptera</taxon>
        <taxon>Glossata</taxon>
        <taxon>Ditrysia</taxon>
        <taxon>Papilionoidea</taxon>
        <taxon>Nymphalidae</taxon>
        <taxon>Satyrinae</taxon>
        <taxon>Satyrini</taxon>
        <taxon>Parargina</taxon>
        <taxon>Pararge</taxon>
    </lineage>
</organism>
<dbReference type="Gene3D" id="1.10.8.20">
    <property type="entry name" value="N-terminal domain of phosphatidylinositol transfer protein sec14p"/>
    <property type="match status" value="1"/>
</dbReference>